<reference evidence="7 8" key="1">
    <citation type="submission" date="2023-01" db="EMBL/GenBank/DDBJ databases">
        <title>Analysis of 21 Apiospora genomes using comparative genomics revels a genus with tremendous synthesis potential of carbohydrate active enzymes and secondary metabolites.</title>
        <authorList>
            <person name="Sorensen T."/>
        </authorList>
    </citation>
    <scope>NUCLEOTIDE SEQUENCE [LARGE SCALE GENOMIC DNA]</scope>
    <source>
        <strain evidence="7 8">CBS 83171</strain>
    </source>
</reference>
<comment type="caution">
    <text evidence="7">The sequence shown here is derived from an EMBL/GenBank/DDBJ whole genome shotgun (WGS) entry which is preliminary data.</text>
</comment>
<gene>
    <name evidence="7" type="ORF">PG996_000250</name>
</gene>
<comment type="similarity">
    <text evidence="1 4">Belongs to the glycosyl hydrolase 5 (cellulase A) family.</text>
</comment>
<protein>
    <recommendedName>
        <fullName evidence="6">Glycoside hydrolase family 5 domain-containing protein</fullName>
    </recommendedName>
</protein>
<organism evidence="7 8">
    <name type="scientific">Apiospora saccharicola</name>
    <dbReference type="NCBI Taxonomy" id="335842"/>
    <lineage>
        <taxon>Eukaryota</taxon>
        <taxon>Fungi</taxon>
        <taxon>Dikarya</taxon>
        <taxon>Ascomycota</taxon>
        <taxon>Pezizomycotina</taxon>
        <taxon>Sordariomycetes</taxon>
        <taxon>Xylariomycetidae</taxon>
        <taxon>Amphisphaeriales</taxon>
        <taxon>Apiosporaceae</taxon>
        <taxon>Apiospora</taxon>
    </lineage>
</organism>
<feature type="domain" description="Glycoside hydrolase family 5" evidence="6">
    <location>
        <begin position="88"/>
        <end position="366"/>
    </location>
</feature>
<evidence type="ECO:0000256" key="2">
    <source>
        <dbReference type="ARBA" id="ARBA00022801"/>
    </source>
</evidence>
<accession>A0ABR1WH28</accession>
<name>A0ABR1WH28_9PEZI</name>
<dbReference type="SUPFAM" id="SSF51445">
    <property type="entry name" value="(Trans)glycosidases"/>
    <property type="match status" value="1"/>
</dbReference>
<evidence type="ECO:0000256" key="1">
    <source>
        <dbReference type="ARBA" id="ARBA00005641"/>
    </source>
</evidence>
<evidence type="ECO:0000256" key="5">
    <source>
        <dbReference type="SAM" id="SignalP"/>
    </source>
</evidence>
<evidence type="ECO:0000313" key="7">
    <source>
        <dbReference type="EMBL" id="KAK8081469.1"/>
    </source>
</evidence>
<dbReference type="InterPro" id="IPR017853">
    <property type="entry name" value="GH"/>
</dbReference>
<dbReference type="PANTHER" id="PTHR31263:SF0">
    <property type="entry name" value="CELLULASE FAMILY PROTEIN (AFU_ORTHOLOGUE AFUA_5G14560)"/>
    <property type="match status" value="1"/>
</dbReference>
<evidence type="ECO:0000256" key="3">
    <source>
        <dbReference type="ARBA" id="ARBA00023295"/>
    </source>
</evidence>
<dbReference type="InterPro" id="IPR001547">
    <property type="entry name" value="Glyco_hydro_5"/>
</dbReference>
<keyword evidence="3 4" id="KW-0326">Glycosidase</keyword>
<proteinExistence type="inferred from homology"/>
<keyword evidence="8" id="KW-1185">Reference proteome</keyword>
<keyword evidence="2 4" id="KW-0378">Hydrolase</keyword>
<evidence type="ECO:0000259" key="6">
    <source>
        <dbReference type="Pfam" id="PF00150"/>
    </source>
</evidence>
<feature type="chain" id="PRO_5046459622" description="Glycoside hydrolase family 5 domain-containing protein" evidence="5">
    <location>
        <begin position="17"/>
        <end position="463"/>
    </location>
</feature>
<dbReference type="Proteomes" id="UP001446871">
    <property type="component" value="Unassembled WGS sequence"/>
</dbReference>
<evidence type="ECO:0000256" key="4">
    <source>
        <dbReference type="RuleBase" id="RU361153"/>
    </source>
</evidence>
<sequence length="463" mass="50914">MRLPSLLQALVGTAAATAVTNTTNTTAAAAAAAVPQQQPQQAQAQQIQLPLHTQSRWIMDASNTRVKMRCINWAGHGEANVPEGLHQAPLESIADFVRDQGFNCVRLTYSIDHALDPHVPVRDSFRAASAYSGVAVETLDGLYAQVATHNPDLAGGRGSNLTDGNGWWNKAEVYVADNSRYFDTEAWLDGIEAMATWARAQPGVAAMSLRNEMREVPVLQGLDDAWYTYVTQGAERVHGANPDVLVVIGGKLSATDLSMVRVKDLDFSGWAGKHVWEMHAYSFTVNFPRPPLFGCESVQALYGLFDGFLLEQGQSFTAPLMVTEFGVGMQGGPNHGGISDKDNEYLECIVEWMKNNDADWALWALQGTYYVRDGQAGYDEGWGLINRDWNGVRNPEFLPLIADLFKAYVVIIDFDTYGTQQPSKGPFPPNTYFEWLQRPDIIQKINAKGRFEACPNAPGECCG</sequence>
<dbReference type="EMBL" id="JAQQWM010000001">
    <property type="protein sequence ID" value="KAK8081469.1"/>
    <property type="molecule type" value="Genomic_DNA"/>
</dbReference>
<dbReference type="Pfam" id="PF00150">
    <property type="entry name" value="Cellulase"/>
    <property type="match status" value="1"/>
</dbReference>
<evidence type="ECO:0000313" key="8">
    <source>
        <dbReference type="Proteomes" id="UP001446871"/>
    </source>
</evidence>
<dbReference type="Gene3D" id="3.20.20.80">
    <property type="entry name" value="Glycosidases"/>
    <property type="match status" value="1"/>
</dbReference>
<feature type="signal peptide" evidence="5">
    <location>
        <begin position="1"/>
        <end position="16"/>
    </location>
</feature>
<dbReference type="PANTHER" id="PTHR31263">
    <property type="entry name" value="CELLULASE FAMILY PROTEIN (AFU_ORTHOLOGUE AFUA_5G14560)"/>
    <property type="match status" value="1"/>
</dbReference>
<keyword evidence="5" id="KW-0732">Signal</keyword>